<evidence type="ECO:0000256" key="1">
    <source>
        <dbReference type="ARBA" id="ARBA00022603"/>
    </source>
</evidence>
<dbReference type="InterPro" id="IPR041698">
    <property type="entry name" value="Methyltransf_25"/>
</dbReference>
<evidence type="ECO:0000313" key="4">
    <source>
        <dbReference type="EMBL" id="KRR15257.1"/>
    </source>
</evidence>
<reference evidence="4 5" key="1">
    <citation type="submission" date="2014-03" db="EMBL/GenBank/DDBJ databases">
        <title>Bradyrhizobium valentinum sp. nov., isolated from effective nodules of Lupinus mariae-josephae, a lupine endemic of basic-lime soils in Eastern Spain.</title>
        <authorList>
            <person name="Duran D."/>
            <person name="Rey L."/>
            <person name="Navarro A."/>
            <person name="Busquets A."/>
            <person name="Imperial J."/>
            <person name="Ruiz-Argueso T."/>
        </authorList>
    </citation>
    <scope>NUCLEOTIDE SEQUENCE [LARGE SCALE GENOMIC DNA]</scope>
    <source>
        <strain evidence="4 5">CCBAU 23086</strain>
    </source>
</reference>
<dbReference type="SUPFAM" id="SSF53335">
    <property type="entry name" value="S-adenosyl-L-methionine-dependent methyltransferases"/>
    <property type="match status" value="1"/>
</dbReference>
<proteinExistence type="predicted"/>
<comment type="caution">
    <text evidence="4">The sequence shown here is derived from an EMBL/GenBank/DDBJ whole genome shotgun (WGS) entry which is preliminary data.</text>
</comment>
<dbReference type="GO" id="GO:0032259">
    <property type="term" value="P:methylation"/>
    <property type="evidence" value="ECO:0007669"/>
    <property type="project" value="UniProtKB-KW"/>
</dbReference>
<dbReference type="OrthoDB" id="9804312at2"/>
<dbReference type="Gene3D" id="3.40.50.150">
    <property type="entry name" value="Vaccinia Virus protein VP39"/>
    <property type="match status" value="1"/>
</dbReference>
<dbReference type="PANTHER" id="PTHR43861">
    <property type="entry name" value="TRANS-ACONITATE 2-METHYLTRANSFERASE-RELATED"/>
    <property type="match status" value="1"/>
</dbReference>
<sequence>MDEETLQFYRRNAEAYAGREITSRKARLTAFLARLPPNAAILELGCGAGGDTAEMLARGFDVRATDGSPEMAEVASKRLARPVETLLFHELDEVEAYDGVWANACLLHVPRDQLASVLALIWRALKPDGVFFASYKEGDTGGRDTLHRYYNYPSQDWLRATYVGAASWNSLSIERGEVRGFDDKMAPMLFVVAQKGHKDRAPTP</sequence>
<dbReference type="AlphaFoldDB" id="A0A0R3M5G3"/>
<feature type="domain" description="Methyltransferase" evidence="3">
    <location>
        <begin position="41"/>
        <end position="129"/>
    </location>
</feature>
<dbReference type="PANTHER" id="PTHR43861:SF1">
    <property type="entry name" value="TRANS-ACONITATE 2-METHYLTRANSFERASE"/>
    <property type="match status" value="1"/>
</dbReference>
<keyword evidence="2 4" id="KW-0808">Transferase</keyword>
<evidence type="ECO:0000256" key="2">
    <source>
        <dbReference type="ARBA" id="ARBA00022679"/>
    </source>
</evidence>
<gene>
    <name evidence="4" type="ORF">CQ14_28485</name>
</gene>
<dbReference type="RefSeq" id="WP_057863516.1">
    <property type="nucleotide sequence ID" value="NZ_LLYB01000135.1"/>
</dbReference>
<name>A0A0R3M5G3_9BRAD</name>
<dbReference type="InterPro" id="IPR029063">
    <property type="entry name" value="SAM-dependent_MTases_sf"/>
</dbReference>
<evidence type="ECO:0000259" key="3">
    <source>
        <dbReference type="Pfam" id="PF13649"/>
    </source>
</evidence>
<organism evidence="4 5">
    <name type="scientific">Bradyrhizobium lablabi</name>
    <dbReference type="NCBI Taxonomy" id="722472"/>
    <lineage>
        <taxon>Bacteria</taxon>
        <taxon>Pseudomonadati</taxon>
        <taxon>Pseudomonadota</taxon>
        <taxon>Alphaproteobacteria</taxon>
        <taxon>Hyphomicrobiales</taxon>
        <taxon>Nitrobacteraceae</taxon>
        <taxon>Bradyrhizobium</taxon>
    </lineage>
</organism>
<accession>A0A0R3M5G3</accession>
<dbReference type="STRING" id="722472.SAMN05444321_6032"/>
<dbReference type="CDD" id="cd02440">
    <property type="entry name" value="AdoMet_MTases"/>
    <property type="match status" value="1"/>
</dbReference>
<protein>
    <submittedName>
        <fullName evidence="4">SAM-dependent methyltransferase</fullName>
    </submittedName>
</protein>
<dbReference type="Proteomes" id="UP000051660">
    <property type="component" value="Unassembled WGS sequence"/>
</dbReference>
<dbReference type="EMBL" id="LLYB01000135">
    <property type="protein sequence ID" value="KRR15257.1"/>
    <property type="molecule type" value="Genomic_DNA"/>
</dbReference>
<dbReference type="Pfam" id="PF13649">
    <property type="entry name" value="Methyltransf_25"/>
    <property type="match status" value="1"/>
</dbReference>
<evidence type="ECO:0000313" key="5">
    <source>
        <dbReference type="Proteomes" id="UP000051660"/>
    </source>
</evidence>
<dbReference type="GO" id="GO:0008168">
    <property type="term" value="F:methyltransferase activity"/>
    <property type="evidence" value="ECO:0007669"/>
    <property type="project" value="UniProtKB-KW"/>
</dbReference>
<keyword evidence="1 4" id="KW-0489">Methyltransferase</keyword>